<dbReference type="SFLD" id="SFLDG01129">
    <property type="entry name" value="C1.5:_HAD__Beta-PGM__Phosphata"/>
    <property type="match status" value="1"/>
</dbReference>
<evidence type="ECO:0000256" key="1">
    <source>
        <dbReference type="ARBA" id="ARBA00022801"/>
    </source>
</evidence>
<evidence type="ECO:0000313" key="2">
    <source>
        <dbReference type="EMBL" id="HIR10190.1"/>
    </source>
</evidence>
<dbReference type="InterPro" id="IPR051540">
    <property type="entry name" value="S-2-haloacid_dehalogenase"/>
</dbReference>
<dbReference type="InterPro" id="IPR006439">
    <property type="entry name" value="HAD-SF_hydro_IA"/>
</dbReference>
<evidence type="ECO:0000313" key="3">
    <source>
        <dbReference type="Proteomes" id="UP000824258"/>
    </source>
</evidence>
<dbReference type="InterPro" id="IPR036412">
    <property type="entry name" value="HAD-like_sf"/>
</dbReference>
<dbReference type="GO" id="GO:0016787">
    <property type="term" value="F:hydrolase activity"/>
    <property type="evidence" value="ECO:0007669"/>
    <property type="project" value="UniProtKB-KW"/>
</dbReference>
<name>A0A9D1AAP7_9FIRM</name>
<reference evidence="2" key="1">
    <citation type="submission" date="2020-10" db="EMBL/GenBank/DDBJ databases">
        <authorList>
            <person name="Gilroy R."/>
        </authorList>
    </citation>
    <scope>NUCLEOTIDE SEQUENCE</scope>
    <source>
        <strain evidence="2">ChiHjej9B8-7071</strain>
    </source>
</reference>
<dbReference type="AlphaFoldDB" id="A0A9D1AAP7"/>
<accession>A0A9D1AAP7</accession>
<dbReference type="NCBIfam" id="TIGR01549">
    <property type="entry name" value="HAD-SF-IA-v1"/>
    <property type="match status" value="1"/>
</dbReference>
<dbReference type="PANTHER" id="PTHR43316:SF3">
    <property type="entry name" value="HALOACID DEHALOGENASE, TYPE II (AFU_ORTHOLOGUE AFUA_2G07750)-RELATED"/>
    <property type="match status" value="1"/>
</dbReference>
<dbReference type="Gene3D" id="3.40.50.1000">
    <property type="entry name" value="HAD superfamily/HAD-like"/>
    <property type="match status" value="1"/>
</dbReference>
<dbReference type="InterPro" id="IPR023214">
    <property type="entry name" value="HAD_sf"/>
</dbReference>
<organism evidence="2 3">
    <name type="scientific">Candidatus Avoscillospira stercoripullorum</name>
    <dbReference type="NCBI Taxonomy" id="2840709"/>
    <lineage>
        <taxon>Bacteria</taxon>
        <taxon>Bacillati</taxon>
        <taxon>Bacillota</taxon>
        <taxon>Clostridia</taxon>
        <taxon>Eubacteriales</taxon>
        <taxon>Oscillospiraceae</taxon>
        <taxon>Oscillospiraceae incertae sedis</taxon>
        <taxon>Candidatus Avoscillospira</taxon>
    </lineage>
</organism>
<reference evidence="2" key="2">
    <citation type="journal article" date="2021" name="PeerJ">
        <title>Extensive microbial diversity within the chicken gut microbiome revealed by metagenomics and culture.</title>
        <authorList>
            <person name="Gilroy R."/>
            <person name="Ravi A."/>
            <person name="Getino M."/>
            <person name="Pursley I."/>
            <person name="Horton D.L."/>
            <person name="Alikhan N.F."/>
            <person name="Baker D."/>
            <person name="Gharbi K."/>
            <person name="Hall N."/>
            <person name="Watson M."/>
            <person name="Adriaenssens E.M."/>
            <person name="Foster-Nyarko E."/>
            <person name="Jarju S."/>
            <person name="Secka A."/>
            <person name="Antonio M."/>
            <person name="Oren A."/>
            <person name="Chaudhuri R.R."/>
            <person name="La Ragione R."/>
            <person name="Hildebrand F."/>
            <person name="Pallen M.J."/>
        </authorList>
    </citation>
    <scope>NUCLEOTIDE SEQUENCE</scope>
    <source>
        <strain evidence="2">ChiHjej9B8-7071</strain>
    </source>
</reference>
<dbReference type="Pfam" id="PF00702">
    <property type="entry name" value="Hydrolase"/>
    <property type="match status" value="1"/>
</dbReference>
<dbReference type="PANTHER" id="PTHR43316">
    <property type="entry name" value="HYDROLASE, HALOACID DELAHOGENASE-RELATED"/>
    <property type="match status" value="1"/>
</dbReference>
<dbReference type="EMBL" id="DVGD01000236">
    <property type="protein sequence ID" value="HIR10190.1"/>
    <property type="molecule type" value="Genomic_DNA"/>
</dbReference>
<sequence length="231" mass="25772">MNKRSAILFDLDGTLLPMDLEVYTKTYLHLLGQQLPQFPAQAVISGVWHGVMAMMGNDGSRPNETRFWDAFSQAMGQDMRVTAGDFDTFYRTTFHEVRAITGENPAARELVTLAKQRAERVILATNPLYPLSAVESRLSWIGLTPQDFDYVTTYAECTFCKPNPRYFTEVLQRFGLKGEECLVVGNDLQEDGAAARGAGIPVHIVTDCLIPHDLNLDDFSHSTLAELPNVL</sequence>
<comment type="caution">
    <text evidence="2">The sequence shown here is derived from an EMBL/GenBank/DDBJ whole genome shotgun (WGS) entry which is preliminary data.</text>
</comment>
<dbReference type="Proteomes" id="UP000824258">
    <property type="component" value="Unassembled WGS sequence"/>
</dbReference>
<keyword evidence="1 2" id="KW-0378">Hydrolase</keyword>
<protein>
    <submittedName>
        <fullName evidence="2">HAD family hydrolase</fullName>
    </submittedName>
</protein>
<dbReference type="SUPFAM" id="SSF56784">
    <property type="entry name" value="HAD-like"/>
    <property type="match status" value="1"/>
</dbReference>
<dbReference type="SFLD" id="SFLDS00003">
    <property type="entry name" value="Haloacid_Dehalogenase"/>
    <property type="match status" value="1"/>
</dbReference>
<gene>
    <name evidence="2" type="ORF">IAA70_07280</name>
</gene>
<proteinExistence type="predicted"/>